<accession>J9FJJ5</accession>
<organism evidence="1">
    <name type="scientific">gut metagenome</name>
    <dbReference type="NCBI Taxonomy" id="749906"/>
    <lineage>
        <taxon>unclassified sequences</taxon>
        <taxon>metagenomes</taxon>
        <taxon>organismal metagenomes</taxon>
    </lineage>
</organism>
<protein>
    <submittedName>
        <fullName evidence="1">Secreted protein</fullName>
    </submittedName>
</protein>
<name>J9FJJ5_9ZZZZ</name>
<reference evidence="1" key="1">
    <citation type="journal article" date="2012" name="PLoS ONE">
        <title>Gene sets for utilization of primary and secondary nutrition supplies in the distal gut of endangered iberian lynx.</title>
        <authorList>
            <person name="Alcaide M."/>
            <person name="Messina E."/>
            <person name="Richter M."/>
            <person name="Bargiela R."/>
            <person name="Peplies J."/>
            <person name="Huws S.A."/>
            <person name="Newbold C.J."/>
            <person name="Golyshin P.N."/>
            <person name="Simon M.A."/>
            <person name="Lopez G."/>
            <person name="Yakimov M.M."/>
            <person name="Ferrer M."/>
        </authorList>
    </citation>
    <scope>NUCLEOTIDE SEQUENCE</scope>
</reference>
<evidence type="ECO:0000313" key="1">
    <source>
        <dbReference type="EMBL" id="EJW94568.1"/>
    </source>
</evidence>
<proteinExistence type="predicted"/>
<dbReference type="EMBL" id="AMCI01006304">
    <property type="protein sequence ID" value="EJW94568.1"/>
    <property type="molecule type" value="Genomic_DNA"/>
</dbReference>
<comment type="caution">
    <text evidence="1">The sequence shown here is derived from an EMBL/GenBank/DDBJ whole genome shotgun (WGS) entry which is preliminary data.</text>
</comment>
<sequence length="71" mass="7985">MLRPVSLSSSVWMSRASVFLFPSQAGTEKRAPLQLWFRLPVAPPRCSTLLSRATISPTLSDLWVTQPRWTA</sequence>
<dbReference type="AlphaFoldDB" id="J9FJJ5"/>
<gene>
    <name evidence="1" type="ORF">EVA_17327</name>
</gene>